<proteinExistence type="predicted"/>
<dbReference type="Gene3D" id="3.90.550.10">
    <property type="entry name" value="Spore Coat Polysaccharide Biosynthesis Protein SpsA, Chain A"/>
    <property type="match status" value="1"/>
</dbReference>
<dbReference type="EMBL" id="FOQZ01000008">
    <property type="protein sequence ID" value="SFI76421.1"/>
    <property type="molecule type" value="Genomic_DNA"/>
</dbReference>
<dbReference type="AlphaFoldDB" id="A0A7Z7D1R2"/>
<dbReference type="InterPro" id="IPR050834">
    <property type="entry name" value="Glycosyltransf_2"/>
</dbReference>
<dbReference type="PANTHER" id="PTHR43685">
    <property type="entry name" value="GLYCOSYLTRANSFERASE"/>
    <property type="match status" value="1"/>
</dbReference>
<feature type="domain" description="Glycosyltransferase 2-like" evidence="1">
    <location>
        <begin position="428"/>
        <end position="549"/>
    </location>
</feature>
<dbReference type="GO" id="GO:0016740">
    <property type="term" value="F:transferase activity"/>
    <property type="evidence" value="ECO:0007669"/>
    <property type="project" value="UniProtKB-KW"/>
</dbReference>
<dbReference type="Pfam" id="PF13692">
    <property type="entry name" value="Glyco_trans_1_4"/>
    <property type="match status" value="1"/>
</dbReference>
<evidence type="ECO:0000313" key="3">
    <source>
        <dbReference type="Proteomes" id="UP000198702"/>
    </source>
</evidence>
<dbReference type="InterPro" id="IPR029044">
    <property type="entry name" value="Nucleotide-diphossugar_trans"/>
</dbReference>
<protein>
    <submittedName>
        <fullName evidence="2">Glycosyl transferase family 2</fullName>
    </submittedName>
</protein>
<gene>
    <name evidence="2" type="ORF">SAMN04487751_2911</name>
</gene>
<name>A0A7Z7D1R2_9MICO</name>
<accession>A0A7Z7D1R2</accession>
<dbReference type="PANTHER" id="PTHR43685:SF2">
    <property type="entry name" value="GLYCOSYLTRANSFERASE 2-LIKE DOMAIN-CONTAINING PROTEIN"/>
    <property type="match status" value="1"/>
</dbReference>
<sequence length="759" mass="83209">MNTPRPLRVLVAPHSMELGGSQINALELVEAMASDPRIELILYAPDGVLADRARRAGVQLHLTKLRENAVSALRMRELWSLARRVDADLVHTYEWMPTVDAAYSVVAGRGIPLLSTILSMDYPYLLPPAVPLVLGTRELTGRAIAEGRRAYLLEPPVDTGLFHPAARPYSEIAAARAECGAEADDTLVVVVGRLAQMLKLEGLLVLTETVGALAKNRNVRLAIVGDGDSRRLVASAAAQANAQAGREVVRLLGERMDPLPYYLAADVAVGMGGSALRAMAVGRPLLVQGEAGFWAVADEHSAPTFLKQGWYGVGDAPRSVERCTAELTRLLDASDDELAALGRFGRDLVTRNYSLTRAAATLADIYLSETTAARPTRGRRVREPARLTLELAKSALSVRLPGLRDVVRRATGRPPAERRTSKSQPTFSVVIPCYNYVDYIDDAIQSALNQEGVDVDVVVVDDASTDGSRARAEAWVRRDRRVRVVAHEANRGHIDTFNEALNSATGDFVVKLDADDVLTPGSLRRAADVLVRHPNVAFVYGGVEHVRGPLPTEIQMRARGVRVWEGEEWLMLVARHARNPISQPEVVIRRSALESAGGHRPEIPGTSDLHLWLSLATRGQVAHIRGAVQGLYRVHDASMRATIHSGALYDVHARRDAFELLLAERRASIKVADRFAATYRRALAADALFNAHLDIDAGRDPQPLLDLAMEIDPGLVGSRRWRAVQRRSQGDGGLRAFAGRTRRDVQSRLHWRRHRLWGV</sequence>
<dbReference type="RefSeq" id="WP_081782835.1">
    <property type="nucleotide sequence ID" value="NZ_FOQZ01000008.1"/>
</dbReference>
<keyword evidence="2" id="KW-0808">Transferase</keyword>
<dbReference type="Gene3D" id="3.40.50.2000">
    <property type="entry name" value="Glycogen Phosphorylase B"/>
    <property type="match status" value="2"/>
</dbReference>
<dbReference type="SUPFAM" id="SSF53756">
    <property type="entry name" value="UDP-Glycosyltransferase/glycogen phosphorylase"/>
    <property type="match status" value="1"/>
</dbReference>
<organism evidence="2 3">
    <name type="scientific">Microbacterium saccharophilum</name>
    <dbReference type="NCBI Taxonomy" id="1213358"/>
    <lineage>
        <taxon>Bacteria</taxon>
        <taxon>Bacillati</taxon>
        <taxon>Actinomycetota</taxon>
        <taxon>Actinomycetes</taxon>
        <taxon>Micrococcales</taxon>
        <taxon>Microbacteriaceae</taxon>
        <taxon>Microbacterium</taxon>
    </lineage>
</organism>
<dbReference type="Proteomes" id="UP000198702">
    <property type="component" value="Unassembled WGS sequence"/>
</dbReference>
<evidence type="ECO:0000259" key="1">
    <source>
        <dbReference type="Pfam" id="PF00535"/>
    </source>
</evidence>
<dbReference type="InterPro" id="IPR001173">
    <property type="entry name" value="Glyco_trans_2-like"/>
</dbReference>
<dbReference type="SUPFAM" id="SSF53448">
    <property type="entry name" value="Nucleotide-diphospho-sugar transferases"/>
    <property type="match status" value="1"/>
</dbReference>
<reference evidence="2 3" key="1">
    <citation type="submission" date="2016-10" db="EMBL/GenBank/DDBJ databases">
        <authorList>
            <person name="Varghese N."/>
            <person name="Submissions S."/>
        </authorList>
    </citation>
    <scope>NUCLEOTIDE SEQUENCE [LARGE SCALE GENOMIC DNA]</scope>
    <source>
        <strain evidence="2 3">UNC380MFSha3.1</strain>
    </source>
</reference>
<evidence type="ECO:0000313" key="2">
    <source>
        <dbReference type="EMBL" id="SFI76421.1"/>
    </source>
</evidence>
<comment type="caution">
    <text evidence="2">The sequence shown here is derived from an EMBL/GenBank/DDBJ whole genome shotgun (WGS) entry which is preliminary data.</text>
</comment>
<dbReference type="Pfam" id="PF00535">
    <property type="entry name" value="Glycos_transf_2"/>
    <property type="match status" value="1"/>
</dbReference>